<evidence type="ECO:0000313" key="2">
    <source>
        <dbReference type="EMBL" id="RKP35717.1"/>
    </source>
</evidence>
<dbReference type="AlphaFoldDB" id="A0A4P9ZQR9"/>
<dbReference type="Proteomes" id="UP000268162">
    <property type="component" value="Unassembled WGS sequence"/>
</dbReference>
<protein>
    <submittedName>
        <fullName evidence="2">Uncharacterized protein</fullName>
    </submittedName>
</protein>
<sequence>MIVNYLKTYGEQLALAQVNRLWKATIASLRIKAIQKAIEALPEIRAQLSNAPSAADADQAFDRVYPLIDGFIVPGFVHTEIYYNLQVLGYDYRRGELRPRGAAGNRPRGRRPVPAPPNLGLDLDPGLTLPDLVAAFRPALKQLHQSTELYDIAGMDDTILAAFVPILHLALSGSDNAANSDSEAGTGTWTGESKDTGSQPLWEITLGHLFHLVGTEGFSQALRRRWATPITTTATAAIGLLPATHIEFARQLREARWQDIPDDPVRTMMADRAYLQETANWYQGAVLSTVLLGLAARPRVGNTNKNTKTAEEEGGSGEYHHTWSMLEAASQALTQWPRAADSSALFLLQVGVHYGNEELVRELLAQVAQTPKLVPLMYSCALQSGWTTIADRLLAIDPQVKGMAGYCDRLAMRAMPLRVDTSGRLALRIYRDSM</sequence>
<gene>
    <name evidence="2" type="ORF">BJ085DRAFT_39082</name>
</gene>
<name>A0A4P9ZQR9_9FUNG</name>
<accession>A0A4P9ZQR9</accession>
<feature type="region of interest" description="Disordered" evidence="1">
    <location>
        <begin position="175"/>
        <end position="195"/>
    </location>
</feature>
<keyword evidence="3" id="KW-1185">Reference proteome</keyword>
<reference evidence="3" key="1">
    <citation type="journal article" date="2018" name="Nat. Microbiol.">
        <title>Leveraging single-cell genomics to expand the fungal tree of life.</title>
        <authorList>
            <person name="Ahrendt S.R."/>
            <person name="Quandt C.A."/>
            <person name="Ciobanu D."/>
            <person name="Clum A."/>
            <person name="Salamov A."/>
            <person name="Andreopoulos B."/>
            <person name="Cheng J.F."/>
            <person name="Woyke T."/>
            <person name="Pelin A."/>
            <person name="Henrissat B."/>
            <person name="Reynolds N.K."/>
            <person name="Benny G.L."/>
            <person name="Smith M.E."/>
            <person name="James T.Y."/>
            <person name="Grigoriev I.V."/>
        </authorList>
    </citation>
    <scope>NUCLEOTIDE SEQUENCE [LARGE SCALE GENOMIC DNA]</scope>
    <source>
        <strain evidence="3">RSA 468</strain>
    </source>
</reference>
<evidence type="ECO:0000313" key="3">
    <source>
        <dbReference type="Proteomes" id="UP000268162"/>
    </source>
</evidence>
<evidence type="ECO:0000256" key="1">
    <source>
        <dbReference type="SAM" id="MobiDB-lite"/>
    </source>
</evidence>
<dbReference type="EMBL" id="ML002805">
    <property type="protein sequence ID" value="RKP35717.1"/>
    <property type="molecule type" value="Genomic_DNA"/>
</dbReference>
<proteinExistence type="predicted"/>
<organism evidence="2 3">
    <name type="scientific">Dimargaris cristalligena</name>
    <dbReference type="NCBI Taxonomy" id="215637"/>
    <lineage>
        <taxon>Eukaryota</taxon>
        <taxon>Fungi</taxon>
        <taxon>Fungi incertae sedis</taxon>
        <taxon>Zoopagomycota</taxon>
        <taxon>Kickxellomycotina</taxon>
        <taxon>Dimargaritomycetes</taxon>
        <taxon>Dimargaritales</taxon>
        <taxon>Dimargaritaceae</taxon>
        <taxon>Dimargaris</taxon>
    </lineage>
</organism>